<name>A0A0T5PBP7_9RHOB</name>
<proteinExistence type="inferred from homology"/>
<evidence type="ECO:0000256" key="5">
    <source>
        <dbReference type="ARBA" id="ARBA00022970"/>
    </source>
</evidence>
<dbReference type="PANTHER" id="PTHR43820:SF4">
    <property type="entry name" value="HIGH-AFFINITY BRANCHED-CHAIN AMINO ACID TRANSPORT ATP-BINDING PROTEIN LIVF"/>
    <property type="match status" value="1"/>
</dbReference>
<dbReference type="InterPro" id="IPR052156">
    <property type="entry name" value="BCAA_Transport_ATP-bd_LivF"/>
</dbReference>
<keyword evidence="4" id="KW-0067">ATP-binding</keyword>
<evidence type="ECO:0000313" key="8">
    <source>
        <dbReference type="EMBL" id="QEW25390.1"/>
    </source>
</evidence>
<dbReference type="OrthoDB" id="9806149at2"/>
<dbReference type="GO" id="GO:0015658">
    <property type="term" value="F:branched-chain amino acid transmembrane transporter activity"/>
    <property type="evidence" value="ECO:0007669"/>
    <property type="project" value="TreeGrafter"/>
</dbReference>
<dbReference type="InterPro" id="IPR027417">
    <property type="entry name" value="P-loop_NTPase"/>
</dbReference>
<dbReference type="InterPro" id="IPR003593">
    <property type="entry name" value="AAA+_ATPase"/>
</dbReference>
<dbReference type="Pfam" id="PF00005">
    <property type="entry name" value="ABC_tran"/>
    <property type="match status" value="1"/>
</dbReference>
<dbReference type="PROSITE" id="PS00211">
    <property type="entry name" value="ABC_TRANSPORTER_1"/>
    <property type="match status" value="1"/>
</dbReference>
<dbReference type="PATRIC" id="fig|540747.5.peg.3604"/>
<keyword evidence="2" id="KW-0813">Transport</keyword>
<dbReference type="EMBL" id="CP031598">
    <property type="protein sequence ID" value="QEW25390.1"/>
    <property type="molecule type" value="Genomic_DNA"/>
</dbReference>
<dbReference type="SMART" id="SM00382">
    <property type="entry name" value="AAA"/>
    <property type="match status" value="1"/>
</dbReference>
<dbReference type="KEGG" id="rid:RIdsm_01176"/>
<keyword evidence="3" id="KW-0547">Nucleotide-binding</keyword>
<protein>
    <submittedName>
        <fullName evidence="8">LIV-I protein F</fullName>
    </submittedName>
</protein>
<dbReference type="Proteomes" id="UP000325785">
    <property type="component" value="Chromosome"/>
</dbReference>
<evidence type="ECO:0000256" key="4">
    <source>
        <dbReference type="ARBA" id="ARBA00022840"/>
    </source>
</evidence>
<reference evidence="8 10" key="2">
    <citation type="submission" date="2018-08" db="EMBL/GenBank/DDBJ databases">
        <title>Genetic Globetrotter - A new plasmid hitch-hiking vast phylogenetic and geographic distances.</title>
        <authorList>
            <person name="Vollmers J."/>
            <person name="Petersen J."/>
        </authorList>
    </citation>
    <scope>NUCLEOTIDE SEQUENCE [LARGE SCALE GENOMIC DNA]</scope>
    <source>
        <strain evidence="8 10">DSM 26383</strain>
    </source>
</reference>
<dbReference type="InterPro" id="IPR003439">
    <property type="entry name" value="ABC_transporter-like_ATP-bd"/>
</dbReference>
<dbReference type="AlphaFoldDB" id="A0A0T5PBP7"/>
<evidence type="ECO:0000256" key="2">
    <source>
        <dbReference type="ARBA" id="ARBA00022448"/>
    </source>
</evidence>
<accession>A0A0T5PBP7</accession>
<evidence type="ECO:0000256" key="1">
    <source>
        <dbReference type="ARBA" id="ARBA00005417"/>
    </source>
</evidence>
<dbReference type="Proteomes" id="UP000051401">
    <property type="component" value="Unassembled WGS sequence"/>
</dbReference>
<evidence type="ECO:0000313" key="10">
    <source>
        <dbReference type="Proteomes" id="UP000325785"/>
    </source>
</evidence>
<dbReference type="GO" id="GO:0016887">
    <property type="term" value="F:ATP hydrolysis activity"/>
    <property type="evidence" value="ECO:0007669"/>
    <property type="project" value="InterPro"/>
</dbReference>
<keyword evidence="5" id="KW-0029">Amino-acid transport</keyword>
<evidence type="ECO:0000313" key="7">
    <source>
        <dbReference type="EMBL" id="KRS18420.1"/>
    </source>
</evidence>
<evidence type="ECO:0000313" key="9">
    <source>
        <dbReference type="Proteomes" id="UP000051401"/>
    </source>
</evidence>
<gene>
    <name evidence="8" type="primary">livF_5</name>
    <name evidence="8" type="ORF">RIdsm_01176</name>
    <name evidence="7" type="ORF">XM52_06220</name>
</gene>
<dbReference type="PANTHER" id="PTHR43820">
    <property type="entry name" value="HIGH-AFFINITY BRANCHED-CHAIN AMINO ACID TRANSPORT ATP-BINDING PROTEIN LIVF"/>
    <property type="match status" value="1"/>
</dbReference>
<dbReference type="EMBL" id="LAXI01000003">
    <property type="protein sequence ID" value="KRS18420.1"/>
    <property type="molecule type" value="Genomic_DNA"/>
</dbReference>
<dbReference type="CDD" id="cd03224">
    <property type="entry name" value="ABC_TM1139_LivF_branched"/>
    <property type="match status" value="1"/>
</dbReference>
<dbReference type="STRING" id="540747.SAMN04488031_104370"/>
<sequence>MQPDAPTLDLSGVSSGYGSFPVLHNIDLKVEKGTIVALIGANGAGKSTLIKTVSGLVRTKGGKIVFNGQDCTSHSPDKMIRAGLGLVPEGRRLFGDMTLRENLEMGAYARSDKHAIAKDFERVLALFPELRDRLSTVASSFSGGQQQMVAIARALMGAPKLLLLDEPTIGLAPVVVERVANLIREISEMGVDILLIEQNAEVALTIADYGYVLENGKVVMENKADVLLDDPQVQTAYLGI</sequence>
<dbReference type="SUPFAM" id="SSF52540">
    <property type="entry name" value="P-loop containing nucleoside triphosphate hydrolases"/>
    <property type="match status" value="1"/>
</dbReference>
<evidence type="ECO:0000259" key="6">
    <source>
        <dbReference type="PROSITE" id="PS50893"/>
    </source>
</evidence>
<dbReference type="GO" id="GO:0005524">
    <property type="term" value="F:ATP binding"/>
    <property type="evidence" value="ECO:0007669"/>
    <property type="project" value="UniProtKB-KW"/>
</dbReference>
<keyword evidence="9" id="KW-1185">Reference proteome</keyword>
<dbReference type="PROSITE" id="PS50893">
    <property type="entry name" value="ABC_TRANSPORTER_2"/>
    <property type="match status" value="1"/>
</dbReference>
<dbReference type="Gene3D" id="3.40.50.300">
    <property type="entry name" value="P-loop containing nucleotide triphosphate hydrolases"/>
    <property type="match status" value="1"/>
</dbReference>
<dbReference type="GO" id="GO:0015807">
    <property type="term" value="P:L-amino acid transport"/>
    <property type="evidence" value="ECO:0007669"/>
    <property type="project" value="TreeGrafter"/>
</dbReference>
<feature type="domain" description="ABC transporter" evidence="6">
    <location>
        <begin position="8"/>
        <end position="240"/>
    </location>
</feature>
<organism evidence="7 9">
    <name type="scientific">Roseovarius indicus</name>
    <dbReference type="NCBI Taxonomy" id="540747"/>
    <lineage>
        <taxon>Bacteria</taxon>
        <taxon>Pseudomonadati</taxon>
        <taxon>Pseudomonadota</taxon>
        <taxon>Alphaproteobacteria</taxon>
        <taxon>Rhodobacterales</taxon>
        <taxon>Roseobacteraceae</taxon>
        <taxon>Roseovarius</taxon>
    </lineage>
</organism>
<dbReference type="RefSeq" id="WP_057814411.1">
    <property type="nucleotide sequence ID" value="NZ_CAXRJZ010000062.1"/>
</dbReference>
<reference evidence="7 9" key="1">
    <citation type="submission" date="2015-04" db="EMBL/GenBank/DDBJ databases">
        <title>The draft genome sequence of Roseovarius indicus B108T.</title>
        <authorList>
            <person name="Li G."/>
            <person name="Lai Q."/>
            <person name="Shao Z."/>
            <person name="Yan P."/>
        </authorList>
    </citation>
    <scope>NUCLEOTIDE SEQUENCE [LARGE SCALE GENOMIC DNA]</scope>
    <source>
        <strain evidence="7 9">B108</strain>
    </source>
</reference>
<evidence type="ECO:0000256" key="3">
    <source>
        <dbReference type="ARBA" id="ARBA00022741"/>
    </source>
</evidence>
<dbReference type="InterPro" id="IPR017871">
    <property type="entry name" value="ABC_transporter-like_CS"/>
</dbReference>
<comment type="similarity">
    <text evidence="1">Belongs to the ABC transporter superfamily.</text>
</comment>